<dbReference type="PANTHER" id="PTHR36922:SF1">
    <property type="entry name" value="DUF1993 DOMAIN-CONTAINING PROTEIN"/>
    <property type="match status" value="1"/>
</dbReference>
<evidence type="ECO:0000313" key="2">
    <source>
        <dbReference type="Proteomes" id="UP001056436"/>
    </source>
</evidence>
<dbReference type="InterPro" id="IPR034660">
    <property type="entry name" value="DinB/YfiT-like"/>
</dbReference>
<name>A0A9Q0B2H5_9PEZI</name>
<dbReference type="AlphaFoldDB" id="A0A9Q0B2H5"/>
<gene>
    <name evidence="1" type="ORF">CABS02_10101</name>
</gene>
<dbReference type="Pfam" id="PF09351">
    <property type="entry name" value="DUF1993"/>
    <property type="match status" value="1"/>
</dbReference>
<organism evidence="1 2">
    <name type="scientific">Colletotrichum abscissum</name>
    <dbReference type="NCBI Taxonomy" id="1671311"/>
    <lineage>
        <taxon>Eukaryota</taxon>
        <taxon>Fungi</taxon>
        <taxon>Dikarya</taxon>
        <taxon>Ascomycota</taxon>
        <taxon>Pezizomycotina</taxon>
        <taxon>Sordariomycetes</taxon>
        <taxon>Hypocreomycetidae</taxon>
        <taxon>Glomerellales</taxon>
        <taxon>Glomerellaceae</taxon>
        <taxon>Colletotrichum</taxon>
        <taxon>Colletotrichum acutatum species complex</taxon>
    </lineage>
</organism>
<dbReference type="PANTHER" id="PTHR36922">
    <property type="entry name" value="BLL2446 PROTEIN"/>
    <property type="match status" value="1"/>
</dbReference>
<comment type="caution">
    <text evidence="1">The sequence shown here is derived from an EMBL/GenBank/DDBJ whole genome shotgun (WGS) entry which is preliminary data.</text>
</comment>
<evidence type="ECO:0000313" key="1">
    <source>
        <dbReference type="EMBL" id="KAI3543224.1"/>
    </source>
</evidence>
<dbReference type="OrthoDB" id="3724345at2759"/>
<dbReference type="InterPro" id="IPR018531">
    <property type="entry name" value="DUF1993"/>
</dbReference>
<evidence type="ECO:0008006" key="3">
    <source>
        <dbReference type="Google" id="ProtNLM"/>
    </source>
</evidence>
<protein>
    <recommendedName>
        <fullName evidence="3">Helix-turn-helix-domain containing protein type</fullName>
    </recommendedName>
</protein>
<accession>A0A9Q0B2H5</accession>
<sequence>MVSLYNASIPMMLKYLGNLKVILTKAEQHCIAKGLNQEEMIKFRLIEDMRRRASTLPSPSPKYSLDYQVQSISNTAKFLATRVARAPDTYFPDDETTFPQLQSRVDATVAILAALDPETSMPAGREDDEILMETKSMGTFRFTGYSYVVQYACPNFHFHLGSAYCILRHLGVPLTAFDYLDTQRDLFVKVEEKKQEEA</sequence>
<reference evidence="1" key="1">
    <citation type="submission" date="2019-01" db="EMBL/GenBank/DDBJ databases">
        <title>Colletotrichum abscissum LGMF1257.</title>
        <authorList>
            <person name="Baroncelli R."/>
        </authorList>
    </citation>
    <scope>NUCLEOTIDE SEQUENCE</scope>
    <source>
        <strain evidence="1">Ca142</strain>
    </source>
</reference>
<dbReference type="EMBL" id="SDAQ01000073">
    <property type="protein sequence ID" value="KAI3543224.1"/>
    <property type="molecule type" value="Genomic_DNA"/>
</dbReference>
<dbReference type="Proteomes" id="UP001056436">
    <property type="component" value="Unassembled WGS sequence"/>
</dbReference>
<dbReference type="SUPFAM" id="SSF109854">
    <property type="entry name" value="DinB/YfiT-like putative metalloenzymes"/>
    <property type="match status" value="1"/>
</dbReference>
<keyword evidence="2" id="KW-1185">Reference proteome</keyword>
<dbReference type="Gene3D" id="1.20.120.450">
    <property type="entry name" value="dinb family like domain"/>
    <property type="match status" value="1"/>
</dbReference>
<proteinExistence type="predicted"/>